<comment type="caution">
    <text evidence="4">The sequence shown here is derived from an EMBL/GenBank/DDBJ whole genome shotgun (WGS) entry which is preliminary data.</text>
</comment>
<dbReference type="InterPro" id="IPR045851">
    <property type="entry name" value="AMP-bd_C_sf"/>
</dbReference>
<feature type="region of interest" description="Disordered" evidence="1">
    <location>
        <begin position="313"/>
        <end position="335"/>
    </location>
</feature>
<dbReference type="PROSITE" id="PS00455">
    <property type="entry name" value="AMP_BINDING"/>
    <property type="match status" value="1"/>
</dbReference>
<dbReference type="Gene3D" id="3.40.50.12780">
    <property type="entry name" value="N-terminal domain of ligase-like"/>
    <property type="match status" value="1"/>
</dbReference>
<dbReference type="PANTHER" id="PTHR43201:SF32">
    <property type="entry name" value="2-SUCCINYLBENZOATE--COA LIGASE, CHLOROPLASTIC_PEROXISOMAL"/>
    <property type="match status" value="1"/>
</dbReference>
<accession>A0A7K1FSX4</accession>
<evidence type="ECO:0000256" key="1">
    <source>
        <dbReference type="SAM" id="MobiDB-lite"/>
    </source>
</evidence>
<dbReference type="Gene3D" id="3.30.300.30">
    <property type="match status" value="1"/>
</dbReference>
<evidence type="ECO:0000313" key="4">
    <source>
        <dbReference type="EMBL" id="MTD17256.1"/>
    </source>
</evidence>
<organism evidence="4 5">
    <name type="scientific">Nakamurella alba</name>
    <dbReference type="NCBI Taxonomy" id="2665158"/>
    <lineage>
        <taxon>Bacteria</taxon>
        <taxon>Bacillati</taxon>
        <taxon>Actinomycetota</taxon>
        <taxon>Actinomycetes</taxon>
        <taxon>Nakamurellales</taxon>
        <taxon>Nakamurellaceae</taxon>
        <taxon>Nakamurella</taxon>
    </lineage>
</organism>
<dbReference type="RefSeq" id="WP_407666927.1">
    <property type="nucleotide sequence ID" value="NZ_WLYK01000017.1"/>
</dbReference>
<dbReference type="GO" id="GO:0031956">
    <property type="term" value="F:medium-chain fatty acid-CoA ligase activity"/>
    <property type="evidence" value="ECO:0007669"/>
    <property type="project" value="TreeGrafter"/>
</dbReference>
<dbReference type="Pfam" id="PF00501">
    <property type="entry name" value="AMP-binding"/>
    <property type="match status" value="1"/>
</dbReference>
<dbReference type="InterPro" id="IPR020845">
    <property type="entry name" value="AMP-binding_CS"/>
</dbReference>
<gene>
    <name evidence="4" type="ORF">GIS00_25320</name>
</gene>
<evidence type="ECO:0000259" key="2">
    <source>
        <dbReference type="Pfam" id="PF00501"/>
    </source>
</evidence>
<evidence type="ECO:0000313" key="5">
    <source>
        <dbReference type="Proteomes" id="UP000460221"/>
    </source>
</evidence>
<dbReference type="InterPro" id="IPR000873">
    <property type="entry name" value="AMP-dep_synth/lig_dom"/>
</dbReference>
<keyword evidence="5" id="KW-1185">Reference proteome</keyword>
<proteinExistence type="predicted"/>
<evidence type="ECO:0000259" key="3">
    <source>
        <dbReference type="Pfam" id="PF13193"/>
    </source>
</evidence>
<sequence length="501" mass="51925">MQQLVKQFLDRAAAADHIAVIDDSGPHPASEIVAAADDLAAALGDGVPRTVLVQADNSWRTLAATVAVGRAGGVIAVVNRHTTAAELADAFDDIRPDAVVVDPSAFEEWQLATLLGAGPSGTALDGWTVATTDPAGVGRWSGGGLIGLTSGSTGRAKGVVQSGDAIAYAGARTIEINDLRPGDPIAAIVPLSSTAAFCFGIGVALQLGGPLVTASRWRPDALLERMGAAGVRWVMCVPTMALQLGRAAEEHGAGDDLASMTVGGGPMDLAALQRAETALHTRILRVFGMSECLGHTSPLPTDPVEVRLGRDGRPFPGTEVRGVDTDGLPVPEGEVGRAQVRGPSLFLGYARAGRLHPVEVTADGWFPTGDLVRRNGDGTISIMGREKDVIIRGGRNIDVLEVETAVASHPGIESACVVPLPDPELGERIGVLVVTEPGHPVALPDLLAHLGSVGLSKTKWPEYLFQVEALPQTRVGKLSRPEAKDLAARLHRAGTQIGAAS</sequence>
<dbReference type="EMBL" id="WLYK01000017">
    <property type="protein sequence ID" value="MTD17256.1"/>
    <property type="molecule type" value="Genomic_DNA"/>
</dbReference>
<dbReference type="PANTHER" id="PTHR43201">
    <property type="entry name" value="ACYL-COA SYNTHETASE"/>
    <property type="match status" value="1"/>
</dbReference>
<dbReference type="Pfam" id="PF13193">
    <property type="entry name" value="AMP-binding_C"/>
    <property type="match status" value="1"/>
</dbReference>
<reference evidence="4 5" key="1">
    <citation type="submission" date="2019-11" db="EMBL/GenBank/DDBJ databases">
        <authorList>
            <person name="Jiang L.-Q."/>
        </authorList>
    </citation>
    <scope>NUCLEOTIDE SEQUENCE [LARGE SCALE GENOMIC DNA]</scope>
    <source>
        <strain evidence="4 5">YIM 132087</strain>
    </source>
</reference>
<protein>
    <submittedName>
        <fullName evidence="4">AMP-binding protein</fullName>
    </submittedName>
</protein>
<dbReference type="CDD" id="cd04433">
    <property type="entry name" value="AFD_class_I"/>
    <property type="match status" value="1"/>
</dbReference>
<dbReference type="InterPro" id="IPR025110">
    <property type="entry name" value="AMP-bd_C"/>
</dbReference>
<feature type="domain" description="AMP-dependent synthetase/ligase" evidence="2">
    <location>
        <begin position="14"/>
        <end position="349"/>
    </location>
</feature>
<dbReference type="GO" id="GO:0006631">
    <property type="term" value="P:fatty acid metabolic process"/>
    <property type="evidence" value="ECO:0007669"/>
    <property type="project" value="TreeGrafter"/>
</dbReference>
<dbReference type="SUPFAM" id="SSF56801">
    <property type="entry name" value="Acetyl-CoA synthetase-like"/>
    <property type="match status" value="1"/>
</dbReference>
<dbReference type="InterPro" id="IPR042099">
    <property type="entry name" value="ANL_N_sf"/>
</dbReference>
<name>A0A7K1FSX4_9ACTN</name>
<dbReference type="AlphaFoldDB" id="A0A7K1FSX4"/>
<feature type="domain" description="AMP-binding enzyme C-terminal" evidence="3">
    <location>
        <begin position="401"/>
        <end position="477"/>
    </location>
</feature>
<dbReference type="Proteomes" id="UP000460221">
    <property type="component" value="Unassembled WGS sequence"/>
</dbReference>